<accession>A0A916J8Y2</accession>
<evidence type="ECO:0000313" key="1">
    <source>
        <dbReference type="EMBL" id="CAG4993736.1"/>
    </source>
</evidence>
<sequence length="46" mass="5154">MRNGYGKIVVEIATHSLILRKNLNIFVNKMVLLEMKTPERAGGRAA</sequence>
<reference evidence="1" key="1">
    <citation type="submission" date="2021-04" db="EMBL/GenBank/DDBJ databases">
        <authorList>
            <person name="Rodrigo-Torres L."/>
            <person name="Arahal R. D."/>
            <person name="Lucena T."/>
        </authorList>
    </citation>
    <scope>NUCLEOTIDE SEQUENCE</scope>
    <source>
        <strain evidence="1">CECT 9275</strain>
    </source>
</reference>
<dbReference type="EMBL" id="CAJRAF010000001">
    <property type="protein sequence ID" value="CAG4993736.1"/>
    <property type="molecule type" value="Genomic_DNA"/>
</dbReference>
<name>A0A916J8Y2_9BACT</name>
<keyword evidence="2" id="KW-1185">Reference proteome</keyword>
<comment type="caution">
    <text evidence="1">The sequence shown here is derived from an EMBL/GenBank/DDBJ whole genome shotgun (WGS) entry which is preliminary data.</text>
</comment>
<dbReference type="Proteomes" id="UP000680038">
    <property type="component" value="Unassembled WGS sequence"/>
</dbReference>
<evidence type="ECO:0000313" key="2">
    <source>
        <dbReference type="Proteomes" id="UP000680038"/>
    </source>
</evidence>
<dbReference type="AlphaFoldDB" id="A0A916J8Y2"/>
<proteinExistence type="predicted"/>
<gene>
    <name evidence="1" type="ORF">DYBT9275_01224</name>
</gene>
<protein>
    <submittedName>
        <fullName evidence="1">Uncharacterized protein</fullName>
    </submittedName>
</protein>
<organism evidence="1 2">
    <name type="scientific">Dyadobacter helix</name>
    <dbReference type="NCBI Taxonomy" id="2822344"/>
    <lineage>
        <taxon>Bacteria</taxon>
        <taxon>Pseudomonadati</taxon>
        <taxon>Bacteroidota</taxon>
        <taxon>Cytophagia</taxon>
        <taxon>Cytophagales</taxon>
        <taxon>Spirosomataceae</taxon>
        <taxon>Dyadobacter</taxon>
    </lineage>
</organism>